<keyword evidence="7" id="KW-1185">Reference proteome</keyword>
<feature type="domain" description="EF-hand" evidence="5">
    <location>
        <begin position="201"/>
        <end position="236"/>
    </location>
</feature>
<feature type="compositionally biased region" description="Basic and acidic residues" evidence="4">
    <location>
        <begin position="23"/>
        <end position="55"/>
    </location>
</feature>
<dbReference type="PROSITE" id="PS00018">
    <property type="entry name" value="EF_HAND_1"/>
    <property type="match status" value="2"/>
</dbReference>
<dbReference type="SMART" id="SM00054">
    <property type="entry name" value="EFh"/>
    <property type="match status" value="2"/>
</dbReference>
<feature type="region of interest" description="Disordered" evidence="4">
    <location>
        <begin position="16"/>
        <end position="76"/>
    </location>
</feature>
<evidence type="ECO:0000313" key="7">
    <source>
        <dbReference type="Proteomes" id="UP001363151"/>
    </source>
</evidence>
<feature type="domain" description="EF-hand" evidence="5">
    <location>
        <begin position="239"/>
        <end position="274"/>
    </location>
</feature>
<keyword evidence="3" id="KW-0106">Calcium</keyword>
<evidence type="ECO:0000256" key="4">
    <source>
        <dbReference type="SAM" id="MobiDB-lite"/>
    </source>
</evidence>
<organism evidence="6 7">
    <name type="scientific">Aureococcus anophagefferens</name>
    <name type="common">Harmful bloom alga</name>
    <dbReference type="NCBI Taxonomy" id="44056"/>
    <lineage>
        <taxon>Eukaryota</taxon>
        <taxon>Sar</taxon>
        <taxon>Stramenopiles</taxon>
        <taxon>Ochrophyta</taxon>
        <taxon>Pelagophyceae</taxon>
        <taxon>Pelagomonadales</taxon>
        <taxon>Pelagomonadaceae</taxon>
        <taxon>Aureococcus</taxon>
    </lineage>
</organism>
<dbReference type="InterPro" id="IPR011992">
    <property type="entry name" value="EF-hand-dom_pair"/>
</dbReference>
<dbReference type="InterPro" id="IPR018247">
    <property type="entry name" value="EF_Hand_1_Ca_BS"/>
</dbReference>
<gene>
    <name evidence="6" type="ORF">SO694_00010177</name>
</gene>
<name>A0ABR1GFD4_AURAN</name>
<evidence type="ECO:0000256" key="2">
    <source>
        <dbReference type="ARBA" id="ARBA00022737"/>
    </source>
</evidence>
<keyword evidence="1" id="KW-0479">Metal-binding</keyword>
<keyword evidence="2" id="KW-0677">Repeat</keyword>
<reference evidence="6 7" key="1">
    <citation type="submission" date="2024-03" db="EMBL/GenBank/DDBJ databases">
        <title>Aureococcus anophagefferens CCMP1851 and Kratosvirus quantuckense: Draft genome of a second virus-susceptible host strain in the model system.</title>
        <authorList>
            <person name="Chase E."/>
            <person name="Truchon A.R."/>
            <person name="Schepens W."/>
            <person name="Wilhelm S.W."/>
        </authorList>
    </citation>
    <scope>NUCLEOTIDE SEQUENCE [LARGE SCALE GENOMIC DNA]</scope>
    <source>
        <strain evidence="6 7">CCMP1851</strain>
    </source>
</reference>
<evidence type="ECO:0000256" key="3">
    <source>
        <dbReference type="ARBA" id="ARBA00022837"/>
    </source>
</evidence>
<proteinExistence type="predicted"/>
<evidence type="ECO:0000256" key="1">
    <source>
        <dbReference type="ARBA" id="ARBA00022723"/>
    </source>
</evidence>
<protein>
    <recommendedName>
        <fullName evidence="5">EF-hand domain-containing protein</fullName>
    </recommendedName>
</protein>
<feature type="region of interest" description="Disordered" evidence="4">
    <location>
        <begin position="457"/>
        <end position="490"/>
    </location>
</feature>
<feature type="compositionally biased region" description="Polar residues" evidence="4">
    <location>
        <begin position="99"/>
        <end position="109"/>
    </location>
</feature>
<dbReference type="InterPro" id="IPR002048">
    <property type="entry name" value="EF_hand_dom"/>
</dbReference>
<dbReference type="SUPFAM" id="SSF47473">
    <property type="entry name" value="EF-hand"/>
    <property type="match status" value="1"/>
</dbReference>
<feature type="compositionally biased region" description="Basic and acidic residues" evidence="4">
    <location>
        <begin position="457"/>
        <end position="471"/>
    </location>
</feature>
<feature type="region of interest" description="Disordered" evidence="4">
    <location>
        <begin position="94"/>
        <end position="138"/>
    </location>
</feature>
<dbReference type="PANTHER" id="PTHR45942">
    <property type="entry name" value="PROTEIN PHOSPATASE 3 REGULATORY SUBUNIT B ALPHA ISOFORM TYPE 1"/>
    <property type="match status" value="1"/>
</dbReference>
<evidence type="ECO:0000313" key="6">
    <source>
        <dbReference type="EMBL" id="KAK7254608.1"/>
    </source>
</evidence>
<comment type="caution">
    <text evidence="6">The sequence shown here is derived from an EMBL/GenBank/DDBJ whole genome shotgun (WGS) entry which is preliminary data.</text>
</comment>
<accession>A0ABR1GFD4</accession>
<dbReference type="EMBL" id="JBBJCI010000023">
    <property type="protein sequence ID" value="KAK7254608.1"/>
    <property type="molecule type" value="Genomic_DNA"/>
</dbReference>
<dbReference type="CDD" id="cd00051">
    <property type="entry name" value="EFh"/>
    <property type="match status" value="1"/>
</dbReference>
<dbReference type="Proteomes" id="UP001363151">
    <property type="component" value="Unassembled WGS sequence"/>
</dbReference>
<feature type="compositionally biased region" description="Polar residues" evidence="4">
    <location>
        <begin position="58"/>
        <end position="68"/>
    </location>
</feature>
<evidence type="ECO:0000259" key="5">
    <source>
        <dbReference type="PROSITE" id="PS50222"/>
    </source>
</evidence>
<dbReference type="Gene3D" id="1.10.238.10">
    <property type="entry name" value="EF-hand"/>
    <property type="match status" value="1"/>
</dbReference>
<dbReference type="PROSITE" id="PS50222">
    <property type="entry name" value="EF_HAND_2"/>
    <property type="match status" value="2"/>
</dbReference>
<dbReference type="Pfam" id="PF13499">
    <property type="entry name" value="EF-hand_7"/>
    <property type="match status" value="1"/>
</dbReference>
<sequence length="490" mass="55608">MAHIVMDRKYENRAAVRGPAIKSRSELAESNAERASRDSKTRDGRRESWEVRDASEFETASQTSQQSGALAYTHTAETRRLRSALKKDIYGLDSEEGSSHQSLDSTHSGESPFAEPEPRVFGLASPRGHAGASTRAARERQLATCEREYFPEVGDTVELHHAGIWRKAKILAVKPTRWFRTRPSTLTYDVELVSDGNWLPEELAKFRKIFDRVDDDRSGFIDVKELQELLLDLKHPLAFDDDEVKKLFDRVDKDGSGTMDFEEFVDLVYVELRDRIGLDHCVYGVPEYKLRRRAARHRRPPDVFALRADPFDSLLALEARGRAERARAHAEARNAAISRPLRRYAKAPPPKKRNALVNSADARLRLTPGQDKGDSTLTRNVFDPKHHDLCSVARRPEEVVEYEKPTLVFHPNYVYAGPPLPEKLTSWLPYPVGTKDMHRHGELPGRGISEAAFERGQARSFDPDEPRREPSLARVRAPSSLARPSPYTFL</sequence>